<evidence type="ECO:0000256" key="3">
    <source>
        <dbReference type="ARBA" id="ARBA00015944"/>
    </source>
</evidence>
<dbReference type="CDD" id="cd01665">
    <property type="entry name" value="Cyt_c_Oxidase_III"/>
    <property type="match status" value="1"/>
</dbReference>
<dbReference type="InterPro" id="IPR013833">
    <property type="entry name" value="Cyt_c_oxidase_su3_a-hlx"/>
</dbReference>
<evidence type="ECO:0000256" key="6">
    <source>
        <dbReference type="ARBA" id="ARBA00022989"/>
    </source>
</evidence>
<dbReference type="Gene3D" id="1.20.120.80">
    <property type="entry name" value="Cytochrome c oxidase, subunit III, four-helix bundle"/>
    <property type="match status" value="1"/>
</dbReference>
<feature type="transmembrane region" description="Helical" evidence="9">
    <location>
        <begin position="249"/>
        <end position="273"/>
    </location>
</feature>
<accession>A0A0U2I1L1</accession>
<dbReference type="InterPro" id="IPR035973">
    <property type="entry name" value="Cyt_c_oxidase_su3-like_sf"/>
</dbReference>
<dbReference type="PANTHER" id="PTHR11403">
    <property type="entry name" value="CYTOCHROME C OXIDASE SUBUNIT III"/>
    <property type="match status" value="1"/>
</dbReference>
<organism evidence="11">
    <name type="scientific">Turneroconcha magnifica</name>
    <dbReference type="NCBI Taxonomy" id="3122228"/>
    <lineage>
        <taxon>Eukaryota</taxon>
        <taxon>Metazoa</taxon>
        <taxon>Spiralia</taxon>
        <taxon>Lophotrochozoa</taxon>
        <taxon>Mollusca</taxon>
        <taxon>Bivalvia</taxon>
        <taxon>Autobranchia</taxon>
        <taxon>Heteroconchia</taxon>
        <taxon>Euheterodonta</taxon>
        <taxon>Imparidentia</taxon>
        <taxon>Neoheterodontei</taxon>
        <taxon>Venerida</taxon>
        <taxon>Glossoidea</taxon>
        <taxon>Vesicomyidae</taxon>
        <taxon>Turneroconcha</taxon>
    </lineage>
</organism>
<name>A0A0U2I1L1_9BIVA</name>
<evidence type="ECO:0000313" key="11">
    <source>
        <dbReference type="EMBL" id="ALP29876.1"/>
    </source>
</evidence>
<keyword evidence="7 9" id="KW-0472">Membrane</keyword>
<evidence type="ECO:0000256" key="9">
    <source>
        <dbReference type="SAM" id="Phobius"/>
    </source>
</evidence>
<dbReference type="PROSITE" id="PS50253">
    <property type="entry name" value="COX3"/>
    <property type="match status" value="1"/>
</dbReference>
<dbReference type="EMBL" id="KR862368">
    <property type="protein sequence ID" value="ALP29876.1"/>
    <property type="molecule type" value="Genomic_DNA"/>
</dbReference>
<dbReference type="InterPro" id="IPR000298">
    <property type="entry name" value="Cyt_c_oxidase-like_su3"/>
</dbReference>
<reference evidence="11" key="2">
    <citation type="submission" date="2015-11" db="EMBL/GenBank/DDBJ databases">
        <authorList>
            <person name="Zhang Y."/>
            <person name="Guo Z."/>
        </authorList>
    </citation>
    <scope>NUCLEOTIDE SEQUENCE</scope>
    <source>
        <strain evidence="11">Hz24 a2-8</strain>
    </source>
</reference>
<gene>
    <name evidence="11" type="primary">COX3</name>
</gene>
<evidence type="ECO:0000256" key="1">
    <source>
        <dbReference type="ARBA" id="ARBA00004141"/>
    </source>
</evidence>
<geneLocation type="mitochondrion" evidence="11"/>
<dbReference type="InterPro" id="IPR033945">
    <property type="entry name" value="Cyt_c_oxase_su3_dom"/>
</dbReference>
<dbReference type="PANTHER" id="PTHR11403:SF7">
    <property type="entry name" value="CYTOCHROME C OXIDASE SUBUNIT 3"/>
    <property type="match status" value="1"/>
</dbReference>
<comment type="function">
    <text evidence="8">Component of the cytochrome c oxidase, the last enzyme in the mitochondrial electron transport chain which drives oxidative phosphorylation. The respiratory chain contains 3 multisubunit complexes succinate dehydrogenase (complex II, CII), ubiquinol-cytochrome c oxidoreductase (cytochrome b-c1 complex, complex III, CIII) and cytochrome c oxidase (complex IV, CIV), that cooperate to transfer electrons derived from NADH and succinate to molecular oxygen, creating an electrochemical gradient over the inner membrane that drives transmembrane transport and the ATP synthase. Cytochrome c oxidase is the component of the respiratory chain that catalyzes the reduction of oxygen to water. Electrons originating from reduced cytochrome c in the intermembrane space (IMS) are transferred via the dinuclear copper A center (CU(A)) of subunit 2 and heme A of subunit 1 to the active site in subunit 1, a binuclear center (BNC) formed by heme A3 and copper B (CU(B)). The BNC reduces molecular oxygen to 2 water molecules using 4 electrons from cytochrome c in the IMS and 4 protons from the mitochondrial matrix.</text>
</comment>
<keyword evidence="8 11" id="KW-0496">Mitochondrion</keyword>
<comment type="similarity">
    <text evidence="2 8">Belongs to the cytochrome c oxidase subunit 3 family.</text>
</comment>
<dbReference type="GO" id="GO:0004129">
    <property type="term" value="F:cytochrome-c oxidase activity"/>
    <property type="evidence" value="ECO:0007669"/>
    <property type="project" value="InterPro"/>
</dbReference>
<dbReference type="RefSeq" id="YP_009192666.1">
    <property type="nucleotide sequence ID" value="NC_028724.1"/>
</dbReference>
<dbReference type="GO" id="GO:0016020">
    <property type="term" value="C:membrane"/>
    <property type="evidence" value="ECO:0007669"/>
    <property type="project" value="UniProtKB-SubCell"/>
</dbReference>
<evidence type="ECO:0000256" key="7">
    <source>
        <dbReference type="ARBA" id="ARBA00023136"/>
    </source>
</evidence>
<dbReference type="AlphaFoldDB" id="A0A0U2I1L1"/>
<feature type="transmembrane region" description="Helical" evidence="9">
    <location>
        <begin position="211"/>
        <end position="229"/>
    </location>
</feature>
<evidence type="ECO:0000256" key="8">
    <source>
        <dbReference type="RuleBase" id="RU003375"/>
    </source>
</evidence>
<evidence type="ECO:0000259" key="10">
    <source>
        <dbReference type="PROSITE" id="PS50253"/>
    </source>
</evidence>
<dbReference type="InterPro" id="IPR024791">
    <property type="entry name" value="Cyt_c/ubiquinol_Oxase_su3"/>
</dbReference>
<sequence>MGIYLLFIEKEKRWLHSEISNLFCLRFNSVCFFMARTGYSKVQMSPWPIVISASVFGVATGLIWYLTDDTSFSMYLYLGVVSFFLGMALTGWWGDIIEESTFLGNHTSHVVLNLRWGFYLFILSEAWFFFSLFWAFFTASVGEISMQGVGAQWPPAGMEGMYPWGVPFLNTVVLVSSGLWATTAHKAVKVHSSISLDTLDGARLSAKWWKLGLLCLGVTIVLGVYFTYLQIHEYYSSSFSMSDGAYGSVFFVLTGFHGLHVIIGSVYLTVCWVRLLKKHFTYKHHHFGLDSCMWYWHFVDAVWIVVFLSVYVWGNQ</sequence>
<dbReference type="SUPFAM" id="SSF81452">
    <property type="entry name" value="Cytochrome c oxidase subunit III-like"/>
    <property type="match status" value="1"/>
</dbReference>
<evidence type="ECO:0000256" key="5">
    <source>
        <dbReference type="ARBA" id="ARBA00022967"/>
    </source>
</evidence>
<keyword evidence="6 9" id="KW-1133">Transmembrane helix</keyword>
<dbReference type="Pfam" id="PF00510">
    <property type="entry name" value="COX3"/>
    <property type="match status" value="1"/>
</dbReference>
<comment type="subcellular location">
    <subcellularLocation>
        <location evidence="1">Membrane</location>
        <topology evidence="1">Multi-pass membrane protein</topology>
    </subcellularLocation>
</comment>
<protein>
    <recommendedName>
        <fullName evidence="3 8">Cytochrome c oxidase subunit 3</fullName>
    </recommendedName>
</protein>
<proteinExistence type="inferred from homology"/>
<dbReference type="CTD" id="4514"/>
<feature type="transmembrane region" description="Helical" evidence="9">
    <location>
        <begin position="45"/>
        <end position="67"/>
    </location>
</feature>
<dbReference type="Gene3D" id="1.10.287.70">
    <property type="match status" value="1"/>
</dbReference>
<keyword evidence="4 8" id="KW-0812">Transmembrane</keyword>
<evidence type="ECO:0000256" key="4">
    <source>
        <dbReference type="ARBA" id="ARBA00022692"/>
    </source>
</evidence>
<evidence type="ECO:0000256" key="2">
    <source>
        <dbReference type="ARBA" id="ARBA00010581"/>
    </source>
</evidence>
<keyword evidence="5" id="KW-1278">Translocase</keyword>
<reference evidence="11" key="1">
    <citation type="journal article" date="2015" name="Mitochondrial DNA">
        <title>Complete mitochondrial genome of hydrothermal vent clam Calyptogena magnifica.</title>
        <authorList>
            <person name="Liu H."/>
            <person name="Cai S."/>
            <person name="Zhang H."/>
            <person name="Vrijenhoek R.C."/>
        </authorList>
    </citation>
    <scope>NUCLEOTIDE SEQUENCE</scope>
    <source>
        <strain evidence="11">Hz24 a2-8</strain>
    </source>
</reference>
<feature type="transmembrane region" description="Helical" evidence="9">
    <location>
        <begin position="74"/>
        <end position="94"/>
    </location>
</feature>
<dbReference type="GO" id="GO:0005739">
    <property type="term" value="C:mitochondrion"/>
    <property type="evidence" value="ECO:0007669"/>
    <property type="project" value="TreeGrafter"/>
</dbReference>
<dbReference type="GO" id="GO:0006123">
    <property type="term" value="P:mitochondrial electron transport, cytochrome c to oxygen"/>
    <property type="evidence" value="ECO:0007669"/>
    <property type="project" value="TreeGrafter"/>
</dbReference>
<feature type="domain" description="Heme-copper oxidase subunit III family profile" evidence="10">
    <location>
        <begin position="35"/>
        <end position="315"/>
    </location>
</feature>
<dbReference type="GeneID" id="26521522"/>
<feature type="transmembrane region" description="Helical" evidence="9">
    <location>
        <begin position="114"/>
        <end position="137"/>
    </location>
</feature>
<feature type="transmembrane region" description="Helical" evidence="9">
    <location>
        <begin position="294"/>
        <end position="314"/>
    </location>
</feature>